<name>A0A674G7C7_TAEGU</name>
<dbReference type="SMART" id="SM00389">
    <property type="entry name" value="HOX"/>
    <property type="match status" value="1"/>
</dbReference>
<dbReference type="GO" id="GO:0005634">
    <property type="term" value="C:nucleus"/>
    <property type="evidence" value="ECO:0007669"/>
    <property type="project" value="UniProtKB-SubCell"/>
</dbReference>
<dbReference type="GO" id="GO:0030154">
    <property type="term" value="P:cell differentiation"/>
    <property type="evidence" value="ECO:0007669"/>
    <property type="project" value="InterPro"/>
</dbReference>
<comment type="subcellular location">
    <subcellularLocation>
        <location evidence="1 9 10">Nucleus</location>
    </subcellularLocation>
</comment>
<dbReference type="FunFam" id="1.10.10.60:FF:000213">
    <property type="entry name" value="Homeodomain-only protein"/>
    <property type="match status" value="1"/>
</dbReference>
<dbReference type="AlphaFoldDB" id="A0A674G7C7"/>
<evidence type="ECO:0000256" key="8">
    <source>
        <dbReference type="ARBA" id="ARBA00023242"/>
    </source>
</evidence>
<dbReference type="InterPro" id="IPR039162">
    <property type="entry name" value="HOPX"/>
</dbReference>
<evidence type="ECO:0000256" key="2">
    <source>
        <dbReference type="ARBA" id="ARBA00021327"/>
    </source>
</evidence>
<keyword evidence="3" id="KW-0217">Developmental protein</keyword>
<dbReference type="Ensembl" id="ENSTGUT00000039317.1">
    <property type="protein sequence ID" value="ENSTGUP00000018367.1"/>
    <property type="gene ID" value="ENSTGUG00000022637.1"/>
</dbReference>
<feature type="region of interest" description="Disordered" evidence="11">
    <location>
        <begin position="80"/>
        <end position="128"/>
    </location>
</feature>
<keyword evidence="14" id="KW-1185">Reference proteome</keyword>
<dbReference type="Pfam" id="PF00046">
    <property type="entry name" value="Homeodomain"/>
    <property type="match status" value="1"/>
</dbReference>
<evidence type="ECO:0000313" key="13">
    <source>
        <dbReference type="Ensembl" id="ENSTGUP00000018367.1"/>
    </source>
</evidence>
<feature type="DNA-binding region" description="Homeobox" evidence="9">
    <location>
        <begin position="206"/>
        <end position="256"/>
    </location>
</feature>
<dbReference type="OrthoDB" id="6159439at2759"/>
<reference evidence="13" key="3">
    <citation type="submission" date="2025-09" db="UniProtKB">
        <authorList>
            <consortium name="Ensembl"/>
        </authorList>
    </citation>
    <scope>IDENTIFICATION</scope>
</reference>
<evidence type="ECO:0000256" key="5">
    <source>
        <dbReference type="ARBA" id="ARBA00023015"/>
    </source>
</evidence>
<reference evidence="13" key="2">
    <citation type="submission" date="2025-08" db="UniProtKB">
        <authorList>
            <consortium name="Ensembl"/>
        </authorList>
    </citation>
    <scope>IDENTIFICATION</scope>
</reference>
<dbReference type="PANTHER" id="PTHR21408">
    <property type="entry name" value="HOMEODOMAIN-ONLY PROTEIN"/>
    <property type="match status" value="1"/>
</dbReference>
<feature type="compositionally biased region" description="Low complexity" evidence="11">
    <location>
        <begin position="93"/>
        <end position="110"/>
    </location>
</feature>
<protein>
    <recommendedName>
        <fullName evidence="2">Homeodomain-only protein</fullName>
    </recommendedName>
</protein>
<accession>A0A674G7C7</accession>
<evidence type="ECO:0000313" key="14">
    <source>
        <dbReference type="Proteomes" id="UP000007754"/>
    </source>
</evidence>
<evidence type="ECO:0000259" key="12">
    <source>
        <dbReference type="PROSITE" id="PS50071"/>
    </source>
</evidence>
<keyword evidence="5" id="KW-0805">Transcription regulation</keyword>
<reference evidence="13 14" key="1">
    <citation type="journal article" date="2010" name="Nature">
        <title>The genome of a songbird.</title>
        <authorList>
            <person name="Warren W.C."/>
            <person name="Clayton D.F."/>
            <person name="Ellegren H."/>
            <person name="Arnold A.P."/>
            <person name="Hillier L.W."/>
            <person name="Kunstner A."/>
            <person name="Searle S."/>
            <person name="White S."/>
            <person name="Vilella A.J."/>
            <person name="Fairley S."/>
            <person name="Heger A."/>
            <person name="Kong L."/>
            <person name="Ponting C.P."/>
            <person name="Jarvis E.D."/>
            <person name="Mello C.V."/>
            <person name="Minx P."/>
            <person name="Lovell P."/>
            <person name="Velho T.A."/>
            <person name="Ferris M."/>
            <person name="Balakrishnan C.N."/>
            <person name="Sinha S."/>
            <person name="Blatti C."/>
            <person name="London S.E."/>
            <person name="Li Y."/>
            <person name="Lin Y.C."/>
            <person name="George J."/>
            <person name="Sweedler J."/>
            <person name="Southey B."/>
            <person name="Gunaratne P."/>
            <person name="Watson M."/>
            <person name="Nam K."/>
            <person name="Backstrom N."/>
            <person name="Smeds L."/>
            <person name="Nabholz B."/>
            <person name="Itoh Y."/>
            <person name="Whitney O."/>
            <person name="Pfenning A.R."/>
            <person name="Howard J."/>
            <person name="Volker M."/>
            <person name="Skinner B.M."/>
            <person name="Griffin D.K."/>
            <person name="Ye L."/>
            <person name="McLaren W.M."/>
            <person name="Flicek P."/>
            <person name="Quesada V."/>
            <person name="Velasco G."/>
            <person name="Lopez-Otin C."/>
            <person name="Puente X.S."/>
            <person name="Olender T."/>
            <person name="Lancet D."/>
            <person name="Smit A.F."/>
            <person name="Hubley R."/>
            <person name="Konkel M.K."/>
            <person name="Walker J.A."/>
            <person name="Batzer M.A."/>
            <person name="Gu W."/>
            <person name="Pollock D.D."/>
            <person name="Chen L."/>
            <person name="Cheng Z."/>
            <person name="Eichler E.E."/>
            <person name="Stapley J."/>
            <person name="Slate J."/>
            <person name="Ekblom R."/>
            <person name="Birkhead T."/>
            <person name="Burke T."/>
            <person name="Burt D."/>
            <person name="Scharff C."/>
            <person name="Adam I."/>
            <person name="Richard H."/>
            <person name="Sultan M."/>
            <person name="Soldatov A."/>
            <person name="Lehrach H."/>
            <person name="Edwards S.V."/>
            <person name="Yang S.P."/>
            <person name="Li X."/>
            <person name="Graves T."/>
            <person name="Fulton L."/>
            <person name="Nelson J."/>
            <person name="Chinwalla A."/>
            <person name="Hou S."/>
            <person name="Mardis E.R."/>
            <person name="Wilson R.K."/>
        </authorList>
    </citation>
    <scope>NUCLEOTIDE SEQUENCE [LARGE SCALE GENOMIC DNA]</scope>
</reference>
<dbReference type="GO" id="GO:0003677">
    <property type="term" value="F:DNA binding"/>
    <property type="evidence" value="ECO:0007669"/>
    <property type="project" value="UniProtKB-UniRule"/>
</dbReference>
<evidence type="ECO:0000256" key="9">
    <source>
        <dbReference type="PROSITE-ProRule" id="PRU00108"/>
    </source>
</evidence>
<organism evidence="13 14">
    <name type="scientific">Taeniopygia guttata</name>
    <name type="common">Zebra finch</name>
    <name type="synonym">Poephila guttata</name>
    <dbReference type="NCBI Taxonomy" id="59729"/>
    <lineage>
        <taxon>Eukaryota</taxon>
        <taxon>Metazoa</taxon>
        <taxon>Chordata</taxon>
        <taxon>Craniata</taxon>
        <taxon>Vertebrata</taxon>
        <taxon>Euteleostomi</taxon>
        <taxon>Archelosauria</taxon>
        <taxon>Archosauria</taxon>
        <taxon>Dinosauria</taxon>
        <taxon>Saurischia</taxon>
        <taxon>Theropoda</taxon>
        <taxon>Coelurosauria</taxon>
        <taxon>Aves</taxon>
        <taxon>Neognathae</taxon>
        <taxon>Neoaves</taxon>
        <taxon>Telluraves</taxon>
        <taxon>Australaves</taxon>
        <taxon>Passeriformes</taxon>
        <taxon>Passeroidea</taxon>
        <taxon>Estrildidae</taxon>
        <taxon>Estrildinae</taxon>
        <taxon>Taeniopygia</taxon>
    </lineage>
</organism>
<dbReference type="InterPro" id="IPR009057">
    <property type="entry name" value="Homeodomain-like_sf"/>
</dbReference>
<keyword evidence="6 9" id="KW-0371">Homeobox</keyword>
<sequence length="267" mass="28790">SGSRLRNVKPAHIICKTLKREQNPAVRGGERCRAPSAKAGAGLLTAAQRDASRPGGTGGLGCSSAVRSAVSAAPRLHLSCTPAGSSPGRARVPGPERGGLAPAAAGPPRARGAHGHARREPCQGERVPNLNYQPRERLWIPGAPVICGRFFRSPPVKHTQILKQSPGDLRGSCFTHFWSLPAQVPVPIDLPQEEIAMEKPVIPTEEQLEILEYHFCKVNKHPDPTTLCLIAAETGLSEEQTLKWFKQRLAEWRKSEGLPSESGSVRD</sequence>
<dbReference type="GeneTree" id="ENSGT00390000017143"/>
<dbReference type="InParanoid" id="A0A674G7C7"/>
<dbReference type="Proteomes" id="UP000007754">
    <property type="component" value="Chromosome 4"/>
</dbReference>
<dbReference type="PROSITE" id="PS50071">
    <property type="entry name" value="HOMEOBOX_2"/>
    <property type="match status" value="1"/>
</dbReference>
<feature type="domain" description="Homeobox" evidence="12">
    <location>
        <begin position="204"/>
        <end position="255"/>
    </location>
</feature>
<dbReference type="InterPro" id="IPR001356">
    <property type="entry name" value="HD"/>
</dbReference>
<evidence type="ECO:0000256" key="11">
    <source>
        <dbReference type="SAM" id="MobiDB-lite"/>
    </source>
</evidence>
<keyword evidence="9 10" id="KW-0238">DNA-binding</keyword>
<evidence type="ECO:0000256" key="4">
    <source>
        <dbReference type="ARBA" id="ARBA00022491"/>
    </source>
</evidence>
<evidence type="ECO:0000256" key="3">
    <source>
        <dbReference type="ARBA" id="ARBA00022473"/>
    </source>
</evidence>
<dbReference type="Gene3D" id="1.10.10.60">
    <property type="entry name" value="Homeodomain-like"/>
    <property type="match status" value="1"/>
</dbReference>
<evidence type="ECO:0000256" key="6">
    <source>
        <dbReference type="ARBA" id="ARBA00023155"/>
    </source>
</evidence>
<dbReference type="GO" id="GO:0006357">
    <property type="term" value="P:regulation of transcription by RNA polymerase II"/>
    <property type="evidence" value="ECO:0007669"/>
    <property type="project" value="TreeGrafter"/>
</dbReference>
<keyword evidence="8 9" id="KW-0539">Nucleus</keyword>
<gene>
    <name evidence="13" type="primary">HOPX</name>
</gene>
<evidence type="ECO:0000256" key="1">
    <source>
        <dbReference type="ARBA" id="ARBA00004123"/>
    </source>
</evidence>
<proteinExistence type="predicted"/>
<evidence type="ECO:0000256" key="10">
    <source>
        <dbReference type="RuleBase" id="RU000682"/>
    </source>
</evidence>
<dbReference type="SUPFAM" id="SSF46689">
    <property type="entry name" value="Homeodomain-like"/>
    <property type="match status" value="1"/>
</dbReference>
<dbReference type="CTD" id="84525"/>
<evidence type="ECO:0000256" key="7">
    <source>
        <dbReference type="ARBA" id="ARBA00023163"/>
    </source>
</evidence>
<keyword evidence="7" id="KW-0804">Transcription</keyword>
<dbReference type="CDD" id="cd00086">
    <property type="entry name" value="homeodomain"/>
    <property type="match status" value="1"/>
</dbReference>
<dbReference type="PANTHER" id="PTHR21408:SF1">
    <property type="entry name" value="HOMEODOMAIN-ONLY PROTEIN"/>
    <property type="match status" value="1"/>
</dbReference>
<keyword evidence="4" id="KW-0678">Repressor</keyword>